<dbReference type="Gene3D" id="1.10.606.20">
    <property type="match status" value="1"/>
</dbReference>
<dbReference type="InterPro" id="IPR052559">
    <property type="entry name" value="V-haloperoxidase"/>
</dbReference>
<dbReference type="SUPFAM" id="SSF48317">
    <property type="entry name" value="Acid phosphatase/Vanadium-dependent haloperoxidase"/>
    <property type="match status" value="1"/>
</dbReference>
<dbReference type="GO" id="GO:0004601">
    <property type="term" value="F:peroxidase activity"/>
    <property type="evidence" value="ECO:0007669"/>
    <property type="project" value="UniProtKB-KW"/>
</dbReference>
<evidence type="ECO:0000313" key="2">
    <source>
        <dbReference type="Proteomes" id="UP000321954"/>
    </source>
</evidence>
<keyword evidence="1" id="KW-0560">Oxidoreductase</keyword>
<dbReference type="EMBL" id="CP042476">
    <property type="protein sequence ID" value="QED38974.1"/>
    <property type="molecule type" value="Genomic_DNA"/>
</dbReference>
<name>A0A5B8YMK6_9FLAO</name>
<sequence>MKTTLKLFGGLILMVSLGSCEVDEIETADSGFLNSADVKAVANFNNGMIKTYSPKTVLQWNELLSKSIDQTLPQPVEVKLYAMVTLAIHDALNNVVPKYETYALDNLDVDPAGITHKNIESIADAAVSQAARDILVQLYPGATVAADELLSSLLAEIEDSDLKIRGMDIGRDAAAAVLYKRRNDFPLIFTAYVGGTAPGEYQSNFPPFNAPGPIWPANAVFAPNLGNLTPFGILSGDQFRDAAPYPLISSEYLADYNEVKSLGCTACPLRTEEQTEIGAFWIETNSSSMNRMARALIVQKKLDGWEAARLIGLIQMSQIDAYIASFDGKYHYNLWRPISAIRGGDSDGIEATIGDVDWTPTFRTPPTPEFPSTHAYSGGAAAFVFKACFKTDHLNMTVTSPYYLPGVERHLTSFTQMGNENAISRIYIGYHFRKAVEVGERQGRKLGEYVFENNLRELKKIL</sequence>
<gene>
    <name evidence="1" type="ORF">FK178_15170</name>
</gene>
<protein>
    <submittedName>
        <fullName evidence="1">Vanadium-dependent haloperoxidase</fullName>
    </submittedName>
</protein>
<dbReference type="PROSITE" id="PS51257">
    <property type="entry name" value="PROKAR_LIPOPROTEIN"/>
    <property type="match status" value="1"/>
</dbReference>
<dbReference type="CDD" id="cd03398">
    <property type="entry name" value="PAP2_haloperoxidase"/>
    <property type="match status" value="1"/>
</dbReference>
<dbReference type="PANTHER" id="PTHR34599:SF1">
    <property type="entry name" value="PHOSPHATIDIC ACID PHOSPHATASE TYPE 2_HALOPEROXIDASE DOMAIN-CONTAINING PROTEIN"/>
    <property type="match status" value="1"/>
</dbReference>
<dbReference type="OrthoDB" id="7793240at2"/>
<dbReference type="InterPro" id="IPR036938">
    <property type="entry name" value="PAP2/HPO_sf"/>
</dbReference>
<dbReference type="AlphaFoldDB" id="A0A5B8YMK6"/>
<reference evidence="1 2" key="1">
    <citation type="submission" date="2019-08" db="EMBL/GenBank/DDBJ databases">
        <title>Antarcticibacterium arcticum sp. nov., a bacterium isolated from marine sediment of the Canadian Beaufort Sea.</title>
        <authorList>
            <person name="Lee Y.M."/>
            <person name="Baek K."/>
            <person name="Lee D.-H."/>
            <person name="Shin S.C."/>
            <person name="Jin Y.K."/>
            <person name="Park Y."/>
        </authorList>
    </citation>
    <scope>NUCLEOTIDE SEQUENCE [LARGE SCALE GENOMIC DNA]</scope>
    <source>
        <strain evidence="1 2">PAMC 28998</strain>
    </source>
</reference>
<dbReference type="Proteomes" id="UP000321954">
    <property type="component" value="Chromosome"/>
</dbReference>
<evidence type="ECO:0000313" key="1">
    <source>
        <dbReference type="EMBL" id="QED38974.1"/>
    </source>
</evidence>
<organism evidence="1 2">
    <name type="scientific">Antarcticibacterium arcticum</name>
    <dbReference type="NCBI Taxonomy" id="2585771"/>
    <lineage>
        <taxon>Bacteria</taxon>
        <taxon>Pseudomonadati</taxon>
        <taxon>Bacteroidota</taxon>
        <taxon>Flavobacteriia</taxon>
        <taxon>Flavobacteriales</taxon>
        <taxon>Flavobacteriaceae</taxon>
        <taxon>Antarcticibacterium</taxon>
    </lineage>
</organism>
<dbReference type="KEGG" id="anp:FK178_15170"/>
<keyword evidence="1" id="KW-0575">Peroxidase</keyword>
<keyword evidence="2" id="KW-1185">Reference proteome</keyword>
<dbReference type="PANTHER" id="PTHR34599">
    <property type="entry name" value="PEROXIDASE-RELATED"/>
    <property type="match status" value="1"/>
</dbReference>
<proteinExistence type="predicted"/>
<dbReference type="RefSeq" id="WP_146837190.1">
    <property type="nucleotide sequence ID" value="NZ_CP042476.1"/>
</dbReference>
<accession>A0A5B8YMK6</accession>